<protein>
    <submittedName>
        <fullName evidence="7">Helix-turn-helix transcriptional regulator</fullName>
    </submittedName>
</protein>
<dbReference type="GO" id="GO:0043565">
    <property type="term" value="F:sequence-specific DNA binding"/>
    <property type="evidence" value="ECO:0007669"/>
    <property type="project" value="InterPro"/>
</dbReference>
<gene>
    <name evidence="7" type="ORF">JJB74_27725</name>
</gene>
<dbReference type="EMBL" id="JAEPBG010000021">
    <property type="protein sequence ID" value="MBK4738429.1"/>
    <property type="molecule type" value="Genomic_DNA"/>
</dbReference>
<evidence type="ECO:0000256" key="5">
    <source>
        <dbReference type="ARBA" id="ARBA00023163"/>
    </source>
</evidence>
<sequence>MNHRQCDISASTQGELGILATLPRPVYGHVLGINNRAIGFPHSHAWAQFSYATEGVLEVRTASGRFIAPPLRGVWIPAGTEHSVYCSAYAQLRSLYVDPGAISFSWPECKTLTVSPLLRELIREFSEMPVEYDEQGSQGRLVSVLLDQIGLAAEAGLSLPWPRDVRLQAICDDIQEHPENRHTLIEFSQRLKLCERTLSRLFMQQTGMSFRQWRQRSRLLFSLSLLAKGERVTDVAIACGYESMSAFIVAFKEQMGVTPKELFPTHG</sequence>
<dbReference type="Pfam" id="PF12833">
    <property type="entry name" value="HTH_18"/>
    <property type="match status" value="1"/>
</dbReference>
<dbReference type="SUPFAM" id="SSF46689">
    <property type="entry name" value="Homeodomain-like"/>
    <property type="match status" value="1"/>
</dbReference>
<dbReference type="SMART" id="SM00342">
    <property type="entry name" value="HTH_ARAC"/>
    <property type="match status" value="1"/>
</dbReference>
<dbReference type="PANTHER" id="PTHR11019">
    <property type="entry name" value="HTH-TYPE TRANSCRIPTIONAL REGULATOR NIMR"/>
    <property type="match status" value="1"/>
</dbReference>
<dbReference type="PROSITE" id="PS00041">
    <property type="entry name" value="HTH_ARAC_FAMILY_1"/>
    <property type="match status" value="1"/>
</dbReference>
<keyword evidence="5" id="KW-0804">Transcription</keyword>
<comment type="caution">
    <text evidence="7">The sequence shown here is derived from an EMBL/GenBank/DDBJ whole genome shotgun (WGS) entry which is preliminary data.</text>
</comment>
<evidence type="ECO:0000313" key="8">
    <source>
        <dbReference type="Proteomes" id="UP000622890"/>
    </source>
</evidence>
<organism evidence="7 8">
    <name type="scientific">Noviherbaspirillum pedocola</name>
    <dbReference type="NCBI Taxonomy" id="2801341"/>
    <lineage>
        <taxon>Bacteria</taxon>
        <taxon>Pseudomonadati</taxon>
        <taxon>Pseudomonadota</taxon>
        <taxon>Betaproteobacteria</taxon>
        <taxon>Burkholderiales</taxon>
        <taxon>Oxalobacteraceae</taxon>
        <taxon>Noviherbaspirillum</taxon>
    </lineage>
</organism>
<dbReference type="InterPro" id="IPR014710">
    <property type="entry name" value="RmlC-like_jellyroll"/>
</dbReference>
<accession>A0A934WAB2</accession>
<evidence type="ECO:0000256" key="3">
    <source>
        <dbReference type="ARBA" id="ARBA00023125"/>
    </source>
</evidence>
<keyword evidence="4" id="KW-0010">Activator</keyword>
<dbReference type="InterPro" id="IPR011051">
    <property type="entry name" value="RmlC_Cupin_sf"/>
</dbReference>
<dbReference type="Gene3D" id="2.60.120.10">
    <property type="entry name" value="Jelly Rolls"/>
    <property type="match status" value="1"/>
</dbReference>
<dbReference type="AlphaFoldDB" id="A0A934WAB2"/>
<keyword evidence="8" id="KW-1185">Reference proteome</keyword>
<keyword evidence="2" id="KW-0805">Transcription regulation</keyword>
<dbReference type="InterPro" id="IPR018060">
    <property type="entry name" value="HTH_AraC"/>
</dbReference>
<dbReference type="InterPro" id="IPR003313">
    <property type="entry name" value="AraC-bd"/>
</dbReference>
<keyword evidence="3" id="KW-0238">DNA-binding</keyword>
<dbReference type="FunFam" id="1.10.10.60:FF:000132">
    <property type="entry name" value="AraC family transcriptional regulator"/>
    <property type="match status" value="1"/>
</dbReference>
<keyword evidence="1" id="KW-0678">Repressor</keyword>
<reference evidence="7" key="1">
    <citation type="submission" date="2021-01" db="EMBL/GenBank/DDBJ databases">
        <title>Genome sequence of strain Noviherbaspirillum sp. DKR-6.</title>
        <authorList>
            <person name="Chaudhary D.K."/>
        </authorList>
    </citation>
    <scope>NUCLEOTIDE SEQUENCE</scope>
    <source>
        <strain evidence="7">DKR-6</strain>
    </source>
</reference>
<evidence type="ECO:0000256" key="4">
    <source>
        <dbReference type="ARBA" id="ARBA00023159"/>
    </source>
</evidence>
<evidence type="ECO:0000259" key="6">
    <source>
        <dbReference type="PROSITE" id="PS01124"/>
    </source>
</evidence>
<name>A0A934WAB2_9BURK</name>
<dbReference type="RefSeq" id="WP_200597650.1">
    <property type="nucleotide sequence ID" value="NZ_JAEPBG010000021.1"/>
</dbReference>
<dbReference type="SUPFAM" id="SSF51182">
    <property type="entry name" value="RmlC-like cupins"/>
    <property type="match status" value="1"/>
</dbReference>
<dbReference type="CDD" id="cd06124">
    <property type="entry name" value="cupin_NimR-like_N"/>
    <property type="match status" value="1"/>
</dbReference>
<evidence type="ECO:0000256" key="2">
    <source>
        <dbReference type="ARBA" id="ARBA00023015"/>
    </source>
</evidence>
<dbReference type="Pfam" id="PF02311">
    <property type="entry name" value="AraC_binding"/>
    <property type="match status" value="1"/>
</dbReference>
<evidence type="ECO:0000256" key="1">
    <source>
        <dbReference type="ARBA" id="ARBA00022491"/>
    </source>
</evidence>
<feature type="domain" description="HTH araC/xylS-type" evidence="6">
    <location>
        <begin position="168"/>
        <end position="265"/>
    </location>
</feature>
<dbReference type="PRINTS" id="PR00032">
    <property type="entry name" value="HTHARAC"/>
</dbReference>
<dbReference type="InterPro" id="IPR020449">
    <property type="entry name" value="Tscrpt_reg_AraC-type_HTH"/>
</dbReference>
<dbReference type="Gene3D" id="1.10.10.60">
    <property type="entry name" value="Homeodomain-like"/>
    <property type="match status" value="1"/>
</dbReference>
<dbReference type="GO" id="GO:0003700">
    <property type="term" value="F:DNA-binding transcription factor activity"/>
    <property type="evidence" value="ECO:0007669"/>
    <property type="project" value="InterPro"/>
</dbReference>
<dbReference type="PROSITE" id="PS01124">
    <property type="entry name" value="HTH_ARAC_FAMILY_2"/>
    <property type="match status" value="1"/>
</dbReference>
<dbReference type="InterPro" id="IPR018062">
    <property type="entry name" value="HTH_AraC-typ_CS"/>
</dbReference>
<proteinExistence type="predicted"/>
<dbReference type="InterPro" id="IPR009057">
    <property type="entry name" value="Homeodomain-like_sf"/>
</dbReference>
<dbReference type="Proteomes" id="UP000622890">
    <property type="component" value="Unassembled WGS sequence"/>
</dbReference>
<dbReference type="PANTHER" id="PTHR11019:SF159">
    <property type="entry name" value="TRANSCRIPTIONAL REGULATOR-RELATED"/>
    <property type="match status" value="1"/>
</dbReference>
<evidence type="ECO:0000313" key="7">
    <source>
        <dbReference type="EMBL" id="MBK4738429.1"/>
    </source>
</evidence>